<dbReference type="RefSeq" id="WP_209678582.1">
    <property type="nucleotide sequence ID" value="NZ_JAGIOI010000001.1"/>
</dbReference>
<evidence type="ECO:0000313" key="1">
    <source>
        <dbReference type="EMBL" id="MBP2412477.1"/>
    </source>
</evidence>
<sequence length="68" mass="7718">MSANDVEISTKLRPGEWTEESLEVLVQGYRQKIADMGAKPGDIKTHIEHTSVGGVNVRVEWEREPQHF</sequence>
<accession>A0ABS4YUK6</accession>
<protein>
    <submittedName>
        <fullName evidence="1">Uncharacterized protein</fullName>
    </submittedName>
</protein>
<keyword evidence="2" id="KW-1185">Reference proteome</keyword>
<name>A0ABS4YUK6_9MICC</name>
<organism evidence="1 2">
    <name type="scientific">Arthrobacter stackebrandtii</name>
    <dbReference type="NCBI Taxonomy" id="272161"/>
    <lineage>
        <taxon>Bacteria</taxon>
        <taxon>Bacillati</taxon>
        <taxon>Actinomycetota</taxon>
        <taxon>Actinomycetes</taxon>
        <taxon>Micrococcales</taxon>
        <taxon>Micrococcaceae</taxon>
        <taxon>Arthrobacter</taxon>
    </lineage>
</organism>
<gene>
    <name evidence="1" type="ORF">JOF48_001276</name>
</gene>
<comment type="caution">
    <text evidence="1">The sequence shown here is derived from an EMBL/GenBank/DDBJ whole genome shotgun (WGS) entry which is preliminary data.</text>
</comment>
<reference evidence="1 2" key="1">
    <citation type="submission" date="2021-03" db="EMBL/GenBank/DDBJ databases">
        <title>Sequencing the genomes of 1000 actinobacteria strains.</title>
        <authorList>
            <person name="Klenk H.-P."/>
        </authorList>
    </citation>
    <scope>NUCLEOTIDE SEQUENCE [LARGE SCALE GENOMIC DNA]</scope>
    <source>
        <strain evidence="1 2">DSM 16005</strain>
    </source>
</reference>
<dbReference type="Proteomes" id="UP000711614">
    <property type="component" value="Unassembled WGS sequence"/>
</dbReference>
<dbReference type="EMBL" id="JAGIOI010000001">
    <property type="protein sequence ID" value="MBP2412477.1"/>
    <property type="molecule type" value="Genomic_DNA"/>
</dbReference>
<proteinExistence type="predicted"/>
<evidence type="ECO:0000313" key="2">
    <source>
        <dbReference type="Proteomes" id="UP000711614"/>
    </source>
</evidence>